<dbReference type="InterPro" id="IPR045425">
    <property type="entry name" value="DUF6508"/>
</dbReference>
<dbReference type="SUPFAM" id="SSF52949">
    <property type="entry name" value="Macro domain-like"/>
    <property type="match status" value="1"/>
</dbReference>
<dbReference type="GO" id="GO:0016787">
    <property type="term" value="F:hydrolase activity"/>
    <property type="evidence" value="ECO:0007669"/>
    <property type="project" value="UniProtKB-KW"/>
</dbReference>
<evidence type="ECO:0000313" key="3">
    <source>
        <dbReference type="Proteomes" id="UP000095431"/>
    </source>
</evidence>
<organism evidence="2 3">
    <name type="scientific">Blautia wexlerae</name>
    <dbReference type="NCBI Taxonomy" id="418240"/>
    <lineage>
        <taxon>Bacteria</taxon>
        <taxon>Bacillati</taxon>
        <taxon>Bacillota</taxon>
        <taxon>Clostridia</taxon>
        <taxon>Lachnospirales</taxon>
        <taxon>Lachnospiraceae</taxon>
        <taxon>Blautia</taxon>
    </lineage>
</organism>
<accession>A0A174GTU4</accession>
<dbReference type="EC" id="3.5.1.-" evidence="2"/>
<dbReference type="Proteomes" id="UP000095431">
    <property type="component" value="Unassembled WGS sequence"/>
</dbReference>
<protein>
    <submittedName>
        <fullName evidence="2">O-acetyl-ADP-ribose deacetylase</fullName>
        <ecNumber evidence="2">3.5.1.-</ecNumber>
    </submittedName>
</protein>
<dbReference type="AlphaFoldDB" id="A0A174GTU4"/>
<dbReference type="RefSeq" id="WP_070102141.1">
    <property type="nucleotide sequence ID" value="NZ_BTHH01000033.1"/>
</dbReference>
<dbReference type="SMART" id="SM00506">
    <property type="entry name" value="A1pp"/>
    <property type="match status" value="1"/>
</dbReference>
<dbReference type="PANTHER" id="PTHR11106:SF27">
    <property type="entry name" value="MACRO DOMAIN-CONTAINING PROTEIN"/>
    <property type="match status" value="1"/>
</dbReference>
<keyword evidence="2" id="KW-0378">Hydrolase</keyword>
<proteinExistence type="predicted"/>
<evidence type="ECO:0000313" key="2">
    <source>
        <dbReference type="EMBL" id="CUO63925.1"/>
    </source>
</evidence>
<feature type="domain" description="Macro" evidence="1">
    <location>
        <begin position="1"/>
        <end position="170"/>
    </location>
</feature>
<dbReference type="InterPro" id="IPR002589">
    <property type="entry name" value="Macro_dom"/>
</dbReference>
<dbReference type="InterPro" id="IPR043472">
    <property type="entry name" value="Macro_dom-like"/>
</dbReference>
<dbReference type="CDD" id="cd02908">
    <property type="entry name" value="Macro_OAADPr_deacetylase"/>
    <property type="match status" value="1"/>
</dbReference>
<dbReference type="PANTHER" id="PTHR11106">
    <property type="entry name" value="GANGLIOSIDE INDUCED DIFFERENTIATION ASSOCIATED PROTEIN 2-RELATED"/>
    <property type="match status" value="1"/>
</dbReference>
<name>A0A174GTU4_9FIRM</name>
<dbReference type="PROSITE" id="PS51154">
    <property type="entry name" value="MACRO"/>
    <property type="match status" value="1"/>
</dbReference>
<dbReference type="Pfam" id="PF01661">
    <property type="entry name" value="Macro"/>
    <property type="match status" value="1"/>
</dbReference>
<evidence type="ECO:0000259" key="1">
    <source>
        <dbReference type="PROSITE" id="PS51154"/>
    </source>
</evidence>
<sequence length="300" mass="33772">MERIHIVKKSVTKLDVDCVVNAANEGLWAGGGVCGAIFKEAGYNELTDACTKIGHCDTGNAVITPGFQLKAKYIIHAVGPQWHGGSHNKEHLLRKCYQTALLLARDNGCKSIGFPLISSGIYGYPKKEAWQVVLRAVADSLDSFVDMEVYFAVLDDTMLAMGQEIYHAMFDYTGDSLLVSIDKEKLWQCIELLCKIRKIEWKTPPSKNGLNYFPFPIYPEGIWQVFNLMKPDRDYGKHMEQQPRNIVPSEMSVEQINTRLTLIQRSERFGDGNVAAEIENGNLLKMLLRLDDLLNKSVKN</sequence>
<dbReference type="EMBL" id="CYZN01000034">
    <property type="protein sequence ID" value="CUO63925.1"/>
    <property type="molecule type" value="Genomic_DNA"/>
</dbReference>
<dbReference type="Pfam" id="PF20118">
    <property type="entry name" value="DUF6508"/>
    <property type="match status" value="1"/>
</dbReference>
<reference evidence="2 3" key="1">
    <citation type="submission" date="2015-09" db="EMBL/GenBank/DDBJ databases">
        <authorList>
            <consortium name="Pathogen Informatics"/>
        </authorList>
    </citation>
    <scope>NUCLEOTIDE SEQUENCE [LARGE SCALE GENOMIC DNA]</scope>
    <source>
        <strain evidence="2 3">2789STDY5834863</strain>
    </source>
</reference>
<dbReference type="Gene3D" id="3.40.220.10">
    <property type="entry name" value="Leucine Aminopeptidase, subunit E, domain 1"/>
    <property type="match status" value="1"/>
</dbReference>
<gene>
    <name evidence="2" type="primary">ymdB_2</name>
    <name evidence="2" type="ORF">ERS852478_03422</name>
</gene>